<dbReference type="GO" id="GO:0016301">
    <property type="term" value="F:kinase activity"/>
    <property type="evidence" value="ECO:0007669"/>
    <property type="project" value="UniProtKB-KW"/>
</dbReference>
<proteinExistence type="predicted"/>
<dbReference type="InterPro" id="IPR029056">
    <property type="entry name" value="Ribokinase-like"/>
</dbReference>
<dbReference type="AlphaFoldDB" id="A0A2C9U6Q6"/>
<keyword evidence="1" id="KW-0808">Transferase</keyword>
<feature type="domain" description="Carbohydrate kinase PfkB" evidence="4">
    <location>
        <begin position="45"/>
        <end position="121"/>
    </location>
</feature>
<name>A0A2C9U6Q6_MANES</name>
<dbReference type="InterPro" id="IPR011611">
    <property type="entry name" value="PfkB_dom"/>
</dbReference>
<reference evidence="5" key="1">
    <citation type="submission" date="2016-02" db="EMBL/GenBank/DDBJ databases">
        <title>WGS assembly of Manihot esculenta.</title>
        <authorList>
            <person name="Bredeson J.V."/>
            <person name="Prochnik S.E."/>
            <person name="Lyons J.B."/>
            <person name="Schmutz J."/>
            <person name="Grimwood J."/>
            <person name="Vrebalov J."/>
            <person name="Bart R.S."/>
            <person name="Amuge T."/>
            <person name="Ferguson M.E."/>
            <person name="Green R."/>
            <person name="Putnam N."/>
            <person name="Stites J."/>
            <person name="Rounsley S."/>
            <person name="Rokhsar D.S."/>
        </authorList>
    </citation>
    <scope>NUCLEOTIDE SEQUENCE [LARGE SCALE GENOMIC DNA]</scope>
    <source>
        <tissue evidence="5">Leaf</tissue>
    </source>
</reference>
<gene>
    <name evidence="5" type="ORF">MANES_17G099400</name>
</gene>
<dbReference type="PANTHER" id="PTHR42909">
    <property type="entry name" value="ZGC:136858"/>
    <property type="match status" value="1"/>
</dbReference>
<evidence type="ECO:0000256" key="1">
    <source>
        <dbReference type="ARBA" id="ARBA00022679"/>
    </source>
</evidence>
<evidence type="ECO:0000259" key="4">
    <source>
        <dbReference type="Pfam" id="PF00294"/>
    </source>
</evidence>
<dbReference type="PROSITE" id="PS00583">
    <property type="entry name" value="PFKB_KINASES_1"/>
    <property type="match status" value="1"/>
</dbReference>
<dbReference type="GO" id="GO:0046872">
    <property type="term" value="F:metal ion binding"/>
    <property type="evidence" value="ECO:0007669"/>
    <property type="project" value="UniProtKB-KW"/>
</dbReference>
<keyword evidence="2" id="KW-0479">Metal-binding</keyword>
<dbReference type="Pfam" id="PF00294">
    <property type="entry name" value="PfkB"/>
    <property type="match status" value="1"/>
</dbReference>
<dbReference type="EMBL" id="CM004403">
    <property type="protein sequence ID" value="OAY25494.1"/>
    <property type="molecule type" value="Genomic_DNA"/>
</dbReference>
<dbReference type="InterPro" id="IPR002173">
    <property type="entry name" value="Carboh/pur_kinase_PfkB_CS"/>
</dbReference>
<sequence length="354" mass="37733">MESSVHRRLDSVSRHLLLPSQVSNPALFPVSVKGGQTRQEEADPVVIGGMILDIHATPSIHPSPRTTTPGKVQYALGGVARNIAECMSKLGTKSYMISAVGNDMAGNMLLEYWNSAGLSTEVAAEYNIPVWFEPVSVAKSTRITSVVSNVTFASPNEDELIAMANSLCGGNRFHPIEKDNWRKCSIESLFQILKPAILVLLEKGIKIVVVTVGADGVFLCSKGSNFMRSRLERTKKHGFSGRLYDTIASNCSSSKLLGAMQAQGNSYLFAVHFPALPASVVRLAGAGDCLVGGTLASLCEGLDIMQSVAVGIAVAKRAVEAETNVPSSFSLASIADDARLVHSAAKVLFHQSML</sequence>
<dbReference type="PANTHER" id="PTHR42909:SF1">
    <property type="entry name" value="CARBOHYDRATE KINASE PFKB DOMAIN-CONTAINING PROTEIN"/>
    <property type="match status" value="1"/>
</dbReference>
<protein>
    <recommendedName>
        <fullName evidence="4">Carbohydrate kinase PfkB domain-containing protein</fullName>
    </recommendedName>
</protein>
<dbReference type="SUPFAM" id="SSF53613">
    <property type="entry name" value="Ribokinase-like"/>
    <property type="match status" value="1"/>
</dbReference>
<evidence type="ECO:0000256" key="2">
    <source>
        <dbReference type="ARBA" id="ARBA00022723"/>
    </source>
</evidence>
<evidence type="ECO:0000313" key="5">
    <source>
        <dbReference type="EMBL" id="OAY25494.1"/>
    </source>
</evidence>
<evidence type="ECO:0000256" key="3">
    <source>
        <dbReference type="ARBA" id="ARBA00022777"/>
    </source>
</evidence>
<dbReference type="Gene3D" id="3.40.1190.20">
    <property type="match status" value="2"/>
</dbReference>
<keyword evidence="3" id="KW-0418">Kinase</keyword>
<accession>A0A2C9U6Q6</accession>
<organism evidence="5">
    <name type="scientific">Manihot esculenta</name>
    <name type="common">Cassava</name>
    <name type="synonym">Jatropha manihot</name>
    <dbReference type="NCBI Taxonomy" id="3983"/>
    <lineage>
        <taxon>Eukaryota</taxon>
        <taxon>Viridiplantae</taxon>
        <taxon>Streptophyta</taxon>
        <taxon>Embryophyta</taxon>
        <taxon>Tracheophyta</taxon>
        <taxon>Spermatophyta</taxon>
        <taxon>Magnoliopsida</taxon>
        <taxon>eudicotyledons</taxon>
        <taxon>Gunneridae</taxon>
        <taxon>Pentapetalae</taxon>
        <taxon>rosids</taxon>
        <taxon>fabids</taxon>
        <taxon>Malpighiales</taxon>
        <taxon>Euphorbiaceae</taxon>
        <taxon>Crotonoideae</taxon>
        <taxon>Manihoteae</taxon>
        <taxon>Manihot</taxon>
    </lineage>
</organism>